<dbReference type="PANTHER" id="PTHR11530:SF11">
    <property type="entry name" value="D-ASPARTATE OXIDASE"/>
    <property type="match status" value="1"/>
</dbReference>
<comment type="catalytic activity">
    <reaction evidence="8">
        <text>a D-alpha-amino acid + O2 + H2O = a 2-oxocarboxylate + H2O2 + NH4(+)</text>
        <dbReference type="Rhea" id="RHEA:21816"/>
        <dbReference type="ChEBI" id="CHEBI:15377"/>
        <dbReference type="ChEBI" id="CHEBI:15379"/>
        <dbReference type="ChEBI" id="CHEBI:16240"/>
        <dbReference type="ChEBI" id="CHEBI:28938"/>
        <dbReference type="ChEBI" id="CHEBI:35179"/>
        <dbReference type="ChEBI" id="CHEBI:59871"/>
        <dbReference type="EC" id="1.4.3.3"/>
    </reaction>
    <physiologicalReaction direction="left-to-right" evidence="8">
        <dbReference type="Rhea" id="RHEA:21817"/>
    </physiologicalReaction>
</comment>
<dbReference type="InterPro" id="IPR006076">
    <property type="entry name" value="FAD-dep_OxRdtase"/>
</dbReference>
<evidence type="ECO:0000256" key="6">
    <source>
        <dbReference type="ARBA" id="ARBA00039101"/>
    </source>
</evidence>
<keyword evidence="5" id="KW-0560">Oxidoreductase</keyword>
<organism evidence="10 11">
    <name type="scientific">Legionella clemsonensis</name>
    <dbReference type="NCBI Taxonomy" id="1867846"/>
    <lineage>
        <taxon>Bacteria</taxon>
        <taxon>Pseudomonadati</taxon>
        <taxon>Pseudomonadota</taxon>
        <taxon>Gammaproteobacteria</taxon>
        <taxon>Legionellales</taxon>
        <taxon>Legionellaceae</taxon>
        <taxon>Legionella</taxon>
    </lineage>
</organism>
<dbReference type="KEGG" id="lcd:clem_14690"/>
<keyword evidence="10" id="KW-0489">Methyltransferase</keyword>
<dbReference type="GO" id="GO:0046416">
    <property type="term" value="P:D-amino acid metabolic process"/>
    <property type="evidence" value="ECO:0007669"/>
    <property type="project" value="InterPro"/>
</dbReference>
<comment type="cofactor">
    <cofactor evidence="1">
        <name>FAD</name>
        <dbReference type="ChEBI" id="CHEBI:57692"/>
    </cofactor>
</comment>
<dbReference type="InterPro" id="IPR023209">
    <property type="entry name" value="DAO"/>
</dbReference>
<dbReference type="Gene3D" id="3.50.50.60">
    <property type="entry name" value="FAD/NAD(P)-binding domain"/>
    <property type="match status" value="1"/>
</dbReference>
<dbReference type="Pfam" id="PF01266">
    <property type="entry name" value="DAO"/>
    <property type="match status" value="1"/>
</dbReference>
<dbReference type="GO" id="GO:0008168">
    <property type="term" value="F:methyltransferase activity"/>
    <property type="evidence" value="ECO:0007669"/>
    <property type="project" value="UniProtKB-KW"/>
</dbReference>
<keyword evidence="3" id="KW-0285">Flavoprotein</keyword>
<accession>A0A222P6K2</accession>
<comment type="similarity">
    <text evidence="2">Belongs to the DAMOX/DASOX family.</text>
</comment>
<protein>
    <recommendedName>
        <fullName evidence="7">D-amino-acid oxidase</fullName>
        <ecNumber evidence="6">1.4.3.3</ecNumber>
    </recommendedName>
</protein>
<evidence type="ECO:0000256" key="8">
    <source>
        <dbReference type="ARBA" id="ARBA00049547"/>
    </source>
</evidence>
<evidence type="ECO:0000313" key="10">
    <source>
        <dbReference type="EMBL" id="ASQ47463.1"/>
    </source>
</evidence>
<keyword evidence="4" id="KW-0274">FAD</keyword>
<dbReference type="GO" id="GO:0032259">
    <property type="term" value="P:methylation"/>
    <property type="evidence" value="ECO:0007669"/>
    <property type="project" value="UniProtKB-KW"/>
</dbReference>
<gene>
    <name evidence="10" type="ORF">clem_14690</name>
</gene>
<dbReference type="PANTHER" id="PTHR11530">
    <property type="entry name" value="D-AMINO ACID OXIDASE"/>
    <property type="match status" value="1"/>
</dbReference>
<evidence type="ECO:0000256" key="1">
    <source>
        <dbReference type="ARBA" id="ARBA00001974"/>
    </source>
</evidence>
<keyword evidence="10" id="KW-0808">Transferase</keyword>
<sequence length="354" mass="40278">MMQAGIVGMGIMGRLLALALHNAGWKVTLFDQAGTSNCSLAAAGLLTPFSELDRATALISSLGQESISMNWPRIIEQLPESIYFQRSGTIVLCHPRDQAEWQMFSQRIANQSTQQALFKQLTQLDLNQLEPEITQFEKAYYFSNEAHIDCQALMSALQKYFNINRLTCYVNTKITSIAPQLITTKTSTHPFDMVFDCRGLGAYSTFSNLRALRGELLWLHAPEVQLKRPIRFLHPRYSLYIVPRPGNIYLVGASEIEAHDYSPISVRTTLELLTAAYYVHAGFSEARIIKTVTHCRPTLSNHLPCIKFTEGLIAVNGLYRHGYLIAPALVEEILRRLHSHHRFIRYPEIWECYR</sequence>
<dbReference type="SUPFAM" id="SSF51905">
    <property type="entry name" value="FAD/NAD(P)-binding domain"/>
    <property type="match status" value="1"/>
</dbReference>
<feature type="domain" description="FAD dependent oxidoreductase" evidence="9">
    <location>
        <begin position="6"/>
        <end position="329"/>
    </location>
</feature>
<evidence type="ECO:0000256" key="5">
    <source>
        <dbReference type="ARBA" id="ARBA00023002"/>
    </source>
</evidence>
<dbReference type="AlphaFoldDB" id="A0A222P6K2"/>
<dbReference type="InterPro" id="IPR036188">
    <property type="entry name" value="FAD/NAD-bd_sf"/>
</dbReference>
<evidence type="ECO:0000313" key="11">
    <source>
        <dbReference type="Proteomes" id="UP000201728"/>
    </source>
</evidence>
<name>A0A222P6K2_9GAMM</name>
<dbReference type="GO" id="GO:0071949">
    <property type="term" value="F:FAD binding"/>
    <property type="evidence" value="ECO:0007669"/>
    <property type="project" value="InterPro"/>
</dbReference>
<dbReference type="Gene3D" id="3.30.9.10">
    <property type="entry name" value="D-Amino Acid Oxidase, subunit A, domain 2"/>
    <property type="match status" value="1"/>
</dbReference>
<evidence type="ECO:0000256" key="3">
    <source>
        <dbReference type="ARBA" id="ARBA00022630"/>
    </source>
</evidence>
<evidence type="ECO:0000256" key="4">
    <source>
        <dbReference type="ARBA" id="ARBA00022827"/>
    </source>
</evidence>
<evidence type="ECO:0000256" key="2">
    <source>
        <dbReference type="ARBA" id="ARBA00006730"/>
    </source>
</evidence>
<evidence type="ECO:0000256" key="7">
    <source>
        <dbReference type="ARBA" id="ARBA00039751"/>
    </source>
</evidence>
<keyword evidence="11" id="KW-1185">Reference proteome</keyword>
<dbReference type="GO" id="GO:0003884">
    <property type="term" value="F:D-amino-acid oxidase activity"/>
    <property type="evidence" value="ECO:0007669"/>
    <property type="project" value="UniProtKB-EC"/>
</dbReference>
<dbReference type="Proteomes" id="UP000201728">
    <property type="component" value="Chromosome"/>
</dbReference>
<dbReference type="EMBL" id="CP016397">
    <property type="protein sequence ID" value="ASQ47463.1"/>
    <property type="molecule type" value="Genomic_DNA"/>
</dbReference>
<proteinExistence type="inferred from homology"/>
<dbReference type="EC" id="1.4.3.3" evidence="6"/>
<reference evidence="11" key="1">
    <citation type="submission" date="2016-07" db="EMBL/GenBank/DDBJ databases">
        <authorList>
            <person name="Florea S."/>
            <person name="Webb J.S."/>
            <person name="Jaromczyk J."/>
            <person name="Schardl C.L."/>
        </authorList>
    </citation>
    <scope>NUCLEOTIDE SEQUENCE [LARGE SCALE GENOMIC DNA]</scope>
    <source>
        <strain evidence="11">CDC-D5610</strain>
    </source>
</reference>
<evidence type="ECO:0000259" key="9">
    <source>
        <dbReference type="Pfam" id="PF01266"/>
    </source>
</evidence>